<gene>
    <name evidence="8" type="primary">U27.5</name>
</gene>
<comment type="similarity">
    <text evidence="2">Belongs to the ribonucleoside diphosphate reductase small chain family.</text>
</comment>
<evidence type="ECO:0000256" key="4">
    <source>
        <dbReference type="ARBA" id="ARBA00022723"/>
    </source>
</evidence>
<keyword evidence="6" id="KW-0408">Iron</keyword>
<keyword evidence="7" id="KW-0812">Transmembrane</keyword>
<evidence type="ECO:0000256" key="3">
    <source>
        <dbReference type="ARBA" id="ARBA00012274"/>
    </source>
</evidence>
<dbReference type="PANTHER" id="PTHR23409:SF18">
    <property type="entry name" value="RIBONUCLEOSIDE-DIPHOSPHATE REDUCTASE SUBUNIT M2"/>
    <property type="match status" value="1"/>
</dbReference>
<reference evidence="8" key="5">
    <citation type="journal article" date="2016" name="MSphere">
        <title>Complete Genome Sequence of Elephant Endotheliotropic Herpesvirus 4, the First Example of a GC-Rich Branch Proboscivirus.</title>
        <authorList>
            <person name="Ling P.D."/>
            <person name="Long S.Y."/>
            <person name="Fuery A."/>
            <person name="Peng R.S."/>
            <person name="Heaggans S.Y."/>
            <person name="Qin X."/>
            <person name="Worley K.C."/>
            <person name="Dugan S."/>
            <person name="Hayward G.S."/>
        </authorList>
    </citation>
    <scope>NUCLEOTIDE SEQUENCE</scope>
    <source>
        <strain evidence="8">Nyah NAP97</strain>
    </source>
</reference>
<evidence type="ECO:0000256" key="6">
    <source>
        <dbReference type="ARBA" id="ARBA00023004"/>
    </source>
</evidence>
<dbReference type="Pfam" id="PF00268">
    <property type="entry name" value="Ribonuc_red_sm"/>
    <property type="match status" value="1"/>
</dbReference>
<dbReference type="InterPro" id="IPR030475">
    <property type="entry name" value="RNR_small_AS"/>
</dbReference>
<evidence type="ECO:0000256" key="2">
    <source>
        <dbReference type="ARBA" id="ARBA00009303"/>
    </source>
</evidence>
<keyword evidence="5 8" id="KW-0560">Oxidoreductase</keyword>
<reference evidence="8" key="2">
    <citation type="journal article" date="2013" name="Genome Announc.">
        <title>Complete Genome Sequence of Elephant Endotheliotropic Herpesvirus 1A.</title>
        <authorList>
            <person name="Ling P.D."/>
            <person name="Reid J.G."/>
            <person name="Qin X."/>
            <person name="Muzny D.M."/>
            <person name="Gibbs R."/>
            <person name="Petrosino J."/>
            <person name="Peng R."/>
            <person name="Zong J.C."/>
            <person name="Heaggans S.Y."/>
            <person name="Hayward G.S."/>
        </authorList>
    </citation>
    <scope>NUCLEOTIDE SEQUENCE</scope>
    <source>
        <strain evidence="8">Nyah NAP97</strain>
    </source>
</reference>
<keyword evidence="7" id="KW-1133">Transmembrane helix</keyword>
<keyword evidence="7" id="KW-0472">Membrane</keyword>
<dbReference type="GO" id="GO:0046872">
    <property type="term" value="F:metal ion binding"/>
    <property type="evidence" value="ECO:0007669"/>
    <property type="project" value="UniProtKB-KW"/>
</dbReference>
<dbReference type="PROSITE" id="PS00368">
    <property type="entry name" value="RIBORED_SMALL"/>
    <property type="match status" value="1"/>
</dbReference>
<organism evidence="8 9">
    <name type="scientific">Elephant endotheliotropic herpesvirus 3A</name>
    <dbReference type="NCBI Taxonomy" id="1329409"/>
    <lineage>
        <taxon>Viruses</taxon>
        <taxon>Duplodnaviria</taxon>
        <taxon>Heunggongvirae</taxon>
        <taxon>Peploviricota</taxon>
        <taxon>Herviviricetes</taxon>
        <taxon>Herpesvirales</taxon>
        <taxon>Orthoherpesviridae</taxon>
        <taxon>Betaherpesvirinae</taxon>
        <taxon>Proboscivirus</taxon>
        <taxon>Elephant endotheliotropic herpesvirus 3</taxon>
    </lineage>
</organism>
<evidence type="ECO:0000256" key="7">
    <source>
        <dbReference type="SAM" id="Phobius"/>
    </source>
</evidence>
<evidence type="ECO:0000256" key="5">
    <source>
        <dbReference type="ARBA" id="ARBA00023002"/>
    </source>
</evidence>
<dbReference type="InterPro" id="IPR009078">
    <property type="entry name" value="Ferritin-like_SF"/>
</dbReference>
<dbReference type="SUPFAM" id="SSF47240">
    <property type="entry name" value="Ferritin-like"/>
    <property type="match status" value="1"/>
</dbReference>
<reference evidence="8" key="6">
    <citation type="journal article" date="2016" name="MSphere">
        <title>Comparison of the Gene Coding Contents and Other Unusual Features of the GC-Rich and AT-Rich Branch Probosciviruses.</title>
        <authorList>
            <person name="Ling P.D."/>
            <person name="Long S.Y."/>
            <person name="Zong J.C."/>
            <person name="Heaggans S.Y."/>
            <person name="Qin X."/>
            <person name="Hayward G.S."/>
        </authorList>
    </citation>
    <scope>NUCLEOTIDE SEQUENCE</scope>
    <source>
        <strain evidence="8">Nyah NAP97</strain>
    </source>
</reference>
<keyword evidence="4" id="KW-0479">Metal-binding</keyword>
<dbReference type="GeneID" id="80541551"/>
<keyword evidence="9" id="KW-1185">Reference proteome</keyword>
<accession>A0A866VSU7</accession>
<evidence type="ECO:0000313" key="8">
    <source>
        <dbReference type="EMBL" id="QOE74434.1"/>
    </source>
</evidence>
<dbReference type="EMBL" id="MN373268">
    <property type="protein sequence ID" value="QOE74434.1"/>
    <property type="molecule type" value="Genomic_DNA"/>
</dbReference>
<dbReference type="EC" id="1.17.4.1" evidence="3"/>
<dbReference type="KEGG" id="vg:80541551"/>
<dbReference type="PANTHER" id="PTHR23409">
    <property type="entry name" value="RIBONUCLEOSIDE-DIPHOSPHATE REDUCTASE SMALL CHAIN"/>
    <property type="match status" value="1"/>
</dbReference>
<dbReference type="GO" id="GO:0009263">
    <property type="term" value="P:deoxyribonucleotide biosynthetic process"/>
    <property type="evidence" value="ECO:0007669"/>
    <property type="project" value="InterPro"/>
</dbReference>
<sequence>MSKYIYASKDPDFKQLYKTVTENRWLETQISFSNDFKCIPLLDRPTKEYYEFIFTFLGMAEHLVNINIFELIESIEDADVMHYYIEQMCIECVHARTYRRVLDVFFNCDERAIMEAADRHLRDPALQKKIRFLEETIKKCTTVGEKAIVLMLVEGIFFLSSFISIALLRTLGFDGTTEANTYICRDESIHTTAARTLFLNFVEPKDRPSHAFIYNLFSGVIKIEKEFIASKIRGVSMINKKVIFETLEGVADSLLEKLGMRPLYNTAIPSNCPLPLSTVEKSVCFFEKRNTEYCTGLANDL</sequence>
<protein>
    <recommendedName>
        <fullName evidence="3">ribonucleoside-diphosphate reductase</fullName>
        <ecNumber evidence="3">1.17.4.1</ecNumber>
    </recommendedName>
</protein>
<name>A0A866VSU7_9BETA</name>
<reference evidence="8" key="4">
    <citation type="journal article" date="2016" name="ILAR J">
        <title>Review of Elephant Endotheliotropic Herpesviruses and Acute Hemorrhagic Disease.</title>
        <authorList>
            <person name="Long S.Y."/>
            <person name="Latimer E.M."/>
            <person name="Hayward G.S."/>
        </authorList>
    </citation>
    <scope>NUCLEOTIDE SEQUENCE</scope>
    <source>
        <strain evidence="8">Nyah NAP97</strain>
    </source>
</reference>
<dbReference type="UniPathway" id="UPA00326"/>
<feature type="transmembrane region" description="Helical" evidence="7">
    <location>
        <begin position="147"/>
        <end position="168"/>
    </location>
</feature>
<dbReference type="Proteomes" id="UP001162024">
    <property type="component" value="Segment"/>
</dbReference>
<dbReference type="RefSeq" id="YP_010802768.1">
    <property type="nucleotide sequence ID" value="NC_077039.1"/>
</dbReference>
<dbReference type="Gene3D" id="1.10.620.20">
    <property type="entry name" value="Ribonucleotide Reductase, subunit A"/>
    <property type="match status" value="1"/>
</dbReference>
<dbReference type="InterPro" id="IPR000358">
    <property type="entry name" value="RNR_small_fam"/>
</dbReference>
<dbReference type="GO" id="GO:0004748">
    <property type="term" value="F:ribonucleoside-diphosphate reductase activity, thioredoxin disulfide as acceptor"/>
    <property type="evidence" value="ECO:0007669"/>
    <property type="project" value="UniProtKB-EC"/>
</dbReference>
<dbReference type="InterPro" id="IPR012348">
    <property type="entry name" value="RNR-like"/>
</dbReference>
<evidence type="ECO:0000256" key="1">
    <source>
        <dbReference type="ARBA" id="ARBA00001962"/>
    </source>
</evidence>
<dbReference type="CDD" id="cd01049">
    <property type="entry name" value="RNRR2"/>
    <property type="match status" value="1"/>
</dbReference>
<reference evidence="8" key="1">
    <citation type="journal article" date="2009" name="Vet. Pathol.">
        <title>Clinico-pathologic features of fatal disease attributed to new variants of endotheliotropic herpesviruses in two Asian elephants (Elephas maximus).</title>
        <authorList>
            <person name="Garner M.M."/>
            <person name="Helmick K."/>
            <person name="Ochsenreiter J."/>
            <person name="Richman L.K."/>
            <person name="Latimer E."/>
            <person name="Wise A.G."/>
            <person name="Maes R.K."/>
            <person name="Kiupel M."/>
            <person name="Nordhausen R.W."/>
            <person name="Zong J.C."/>
            <person name="Hayward G.S."/>
        </authorList>
    </citation>
    <scope>NUCLEOTIDE SEQUENCE</scope>
    <source>
        <strain evidence="8">Nyah NAP97</strain>
    </source>
</reference>
<reference evidence="8" key="3">
    <citation type="journal article" date="2014" name="J. Virol.">
        <title>Comparative genome analysis of four elephant endotheliotropic herpesviruses, EEHV3, EEHV4, EEHV5, and EEHV6, from cases of hemorrhagic disease or viremia.</title>
        <authorList>
            <person name="Zong JC"/>
            <person name="Latimer EM"/>
            <person name="Long SY"/>
            <person name="Richman LK"/>
            <person name="Heaggans SY"/>
            <person name="Hayward GS."/>
        </authorList>
    </citation>
    <scope>NUCLEOTIDE SEQUENCE</scope>
    <source>
        <strain evidence="8">Nyah NAP97</strain>
    </source>
</reference>
<proteinExistence type="inferred from homology"/>
<evidence type="ECO:0000313" key="9">
    <source>
        <dbReference type="Proteomes" id="UP001162024"/>
    </source>
</evidence>
<reference evidence="8" key="7">
    <citation type="submission" date="2019-08" db="EMBL/GenBank/DDBJ databases">
        <title>Complete Genome Assembly and Annotation of EEHV3A the First Example of a GC-Branch African Elephant Endotheliotrophic Herpesvirus Associated with Lethal Hemorrhagic Disease.</title>
        <authorList>
            <person name="Tan J."/>
            <person name="Ling P.D."/>
            <person name="Worley K."/>
            <person name="Proudfoot J."/>
            <person name="Bowman M."/>
            <person name="Qin X."/>
            <person name="Latimer E.M."/>
            <person name="Holder K."/>
            <person name="Fayette M."/>
            <person name="Nodolf S."/>
            <person name="Heaggans S.Y."/>
            <person name="Zong J.-C."/>
            <person name="Pearson V.R."/>
            <person name="Hayward G.S."/>
        </authorList>
    </citation>
    <scope>NUCLEOTIDE SEQUENCE</scope>
    <source>
        <strain evidence="8">Nyah NAP97</strain>
    </source>
</reference>
<comment type="cofactor">
    <cofactor evidence="1">
        <name>Fe cation</name>
        <dbReference type="ChEBI" id="CHEBI:24875"/>
    </cofactor>
</comment>
<dbReference type="InterPro" id="IPR033909">
    <property type="entry name" value="RNR_small"/>
</dbReference>